<dbReference type="RefSeq" id="WP_380083753.1">
    <property type="nucleotide sequence ID" value="NZ_JBHSWD010000002.1"/>
</dbReference>
<name>A0ABW1YEC8_9DEIO</name>
<dbReference type="EMBL" id="JBHSWD010000002">
    <property type="protein sequence ID" value="MFC6592634.1"/>
    <property type="molecule type" value="Genomic_DNA"/>
</dbReference>
<organism evidence="1 2">
    <name type="scientific">Deinococcus lacus</name>
    <dbReference type="NCBI Taxonomy" id="392561"/>
    <lineage>
        <taxon>Bacteria</taxon>
        <taxon>Thermotogati</taxon>
        <taxon>Deinococcota</taxon>
        <taxon>Deinococci</taxon>
        <taxon>Deinococcales</taxon>
        <taxon>Deinococcaceae</taxon>
        <taxon>Deinococcus</taxon>
    </lineage>
</organism>
<gene>
    <name evidence="1" type="ORF">ACFP81_11955</name>
</gene>
<comment type="caution">
    <text evidence="1">The sequence shown here is derived from an EMBL/GenBank/DDBJ whole genome shotgun (WGS) entry which is preliminary data.</text>
</comment>
<evidence type="ECO:0000313" key="1">
    <source>
        <dbReference type="EMBL" id="MFC6592634.1"/>
    </source>
</evidence>
<protein>
    <submittedName>
        <fullName evidence="1">Uncharacterized protein</fullName>
    </submittedName>
</protein>
<accession>A0ABW1YEC8</accession>
<evidence type="ECO:0000313" key="2">
    <source>
        <dbReference type="Proteomes" id="UP001596297"/>
    </source>
</evidence>
<proteinExistence type="predicted"/>
<sequence>MTTQIPNSPVPLAPKAPERTPARNVGFLGRLSVPQKVGLVTAALALPLLYFAGNNVVQQQRQLANVNRQLLGYQYLQPFQTLLRDVQLTRGVTIQTLQNKQGFKRTEPYQNIGAIFEQLNQLGQTQPLSEDVTKRIAEVQGIWRDLETALASNNPHGSAGAHYLRLPL</sequence>
<reference evidence="2" key="1">
    <citation type="journal article" date="2019" name="Int. J. Syst. Evol. Microbiol.">
        <title>The Global Catalogue of Microorganisms (GCM) 10K type strain sequencing project: providing services to taxonomists for standard genome sequencing and annotation.</title>
        <authorList>
            <consortium name="The Broad Institute Genomics Platform"/>
            <consortium name="The Broad Institute Genome Sequencing Center for Infectious Disease"/>
            <person name="Wu L."/>
            <person name="Ma J."/>
        </authorList>
    </citation>
    <scope>NUCLEOTIDE SEQUENCE [LARGE SCALE GENOMIC DNA]</scope>
    <source>
        <strain evidence="2">CGMCC 1.15772</strain>
    </source>
</reference>
<dbReference type="Proteomes" id="UP001596297">
    <property type="component" value="Unassembled WGS sequence"/>
</dbReference>
<keyword evidence="2" id="KW-1185">Reference proteome</keyword>